<dbReference type="EMBL" id="JAHLQT010030594">
    <property type="protein sequence ID" value="KAG7160841.1"/>
    <property type="molecule type" value="Genomic_DNA"/>
</dbReference>
<dbReference type="Proteomes" id="UP000747542">
    <property type="component" value="Unassembled WGS sequence"/>
</dbReference>
<protein>
    <submittedName>
        <fullName evidence="6">ATP-binding cassette sub-family D member 4-like 1</fullName>
    </submittedName>
</protein>
<keyword evidence="4 5" id="KW-0472">Membrane</keyword>
<comment type="caution">
    <text evidence="6">The sequence shown here is derived from an EMBL/GenBank/DDBJ whole genome shotgun (WGS) entry which is preliminary data.</text>
</comment>
<dbReference type="PANTHER" id="PTHR11384:SF59">
    <property type="entry name" value="LYSOSOMAL COBALAMIN TRANSPORTER ABCD4"/>
    <property type="match status" value="1"/>
</dbReference>
<dbReference type="GO" id="GO:0007031">
    <property type="term" value="P:peroxisome organization"/>
    <property type="evidence" value="ECO:0007669"/>
    <property type="project" value="TreeGrafter"/>
</dbReference>
<evidence type="ECO:0000256" key="5">
    <source>
        <dbReference type="SAM" id="Phobius"/>
    </source>
</evidence>
<evidence type="ECO:0000256" key="4">
    <source>
        <dbReference type="ARBA" id="ARBA00023136"/>
    </source>
</evidence>
<dbReference type="AlphaFoldDB" id="A0A8J5JR48"/>
<keyword evidence="3 5" id="KW-1133">Transmembrane helix</keyword>
<evidence type="ECO:0000256" key="1">
    <source>
        <dbReference type="ARBA" id="ARBA00022448"/>
    </source>
</evidence>
<evidence type="ECO:0000256" key="3">
    <source>
        <dbReference type="ARBA" id="ARBA00022989"/>
    </source>
</evidence>
<dbReference type="GO" id="GO:0005778">
    <property type="term" value="C:peroxisomal membrane"/>
    <property type="evidence" value="ECO:0007669"/>
    <property type="project" value="TreeGrafter"/>
</dbReference>
<reference evidence="6" key="1">
    <citation type="journal article" date="2021" name="Sci. Adv.">
        <title>The American lobster genome reveals insights on longevity, neural, and immune adaptations.</title>
        <authorList>
            <person name="Polinski J.M."/>
            <person name="Zimin A.V."/>
            <person name="Clark K.F."/>
            <person name="Kohn A.B."/>
            <person name="Sadowski N."/>
            <person name="Timp W."/>
            <person name="Ptitsyn A."/>
            <person name="Khanna P."/>
            <person name="Romanova D.Y."/>
            <person name="Williams P."/>
            <person name="Greenwood S.J."/>
            <person name="Moroz L.L."/>
            <person name="Walt D.R."/>
            <person name="Bodnar A.G."/>
        </authorList>
    </citation>
    <scope>NUCLEOTIDE SEQUENCE</scope>
    <source>
        <strain evidence="6">GMGI-L3</strain>
    </source>
</reference>
<dbReference type="GO" id="GO:0006635">
    <property type="term" value="P:fatty acid beta-oxidation"/>
    <property type="evidence" value="ECO:0007669"/>
    <property type="project" value="TreeGrafter"/>
</dbReference>
<dbReference type="InterPro" id="IPR050835">
    <property type="entry name" value="ABC_transporter_sub-D"/>
</dbReference>
<evidence type="ECO:0000313" key="6">
    <source>
        <dbReference type="EMBL" id="KAG7160841.1"/>
    </source>
</evidence>
<keyword evidence="6" id="KW-0547">Nucleotide-binding</keyword>
<keyword evidence="6" id="KW-0067">ATP-binding</keyword>
<sequence length="142" mass="16444">MACSEIRTVIDALWKTGRIMEKNKKDSENVGFDLHMFKRLWKLMRVIFPGWCSLPVGLFFFLCLCLEQFLAYYVGLIPSQYYKVFGDRDQQGFMYLTLKSCGLILVISSDVDKLCLTLATITTKVIISPFQIGYYTYRVFVG</sequence>
<keyword evidence="2 5" id="KW-0812">Transmembrane</keyword>
<evidence type="ECO:0000313" key="7">
    <source>
        <dbReference type="Proteomes" id="UP000747542"/>
    </source>
</evidence>
<keyword evidence="7" id="KW-1185">Reference proteome</keyword>
<keyword evidence="1" id="KW-0813">Transport</keyword>
<dbReference type="GO" id="GO:0042626">
    <property type="term" value="F:ATPase-coupled transmembrane transporter activity"/>
    <property type="evidence" value="ECO:0007669"/>
    <property type="project" value="TreeGrafter"/>
</dbReference>
<name>A0A8J5JR48_HOMAM</name>
<dbReference type="PANTHER" id="PTHR11384">
    <property type="entry name" value="ATP-BINDING CASSETTE, SUB-FAMILY D MEMBER"/>
    <property type="match status" value="1"/>
</dbReference>
<feature type="transmembrane region" description="Helical" evidence="5">
    <location>
        <begin position="46"/>
        <end position="73"/>
    </location>
</feature>
<proteinExistence type="predicted"/>
<gene>
    <name evidence="6" type="primary">Abcd4-L1</name>
    <name evidence="6" type="ORF">Hamer_G007599</name>
</gene>
<dbReference type="GO" id="GO:0042760">
    <property type="term" value="P:very long-chain fatty acid catabolic process"/>
    <property type="evidence" value="ECO:0007669"/>
    <property type="project" value="TreeGrafter"/>
</dbReference>
<dbReference type="GO" id="GO:0005524">
    <property type="term" value="F:ATP binding"/>
    <property type="evidence" value="ECO:0007669"/>
    <property type="project" value="UniProtKB-KW"/>
</dbReference>
<dbReference type="GO" id="GO:0015910">
    <property type="term" value="P:long-chain fatty acid import into peroxisome"/>
    <property type="evidence" value="ECO:0007669"/>
    <property type="project" value="TreeGrafter"/>
</dbReference>
<feature type="transmembrane region" description="Helical" evidence="5">
    <location>
        <begin position="93"/>
        <end position="111"/>
    </location>
</feature>
<evidence type="ECO:0000256" key="2">
    <source>
        <dbReference type="ARBA" id="ARBA00022692"/>
    </source>
</evidence>
<dbReference type="GO" id="GO:0005324">
    <property type="term" value="F:long-chain fatty acid transmembrane transporter activity"/>
    <property type="evidence" value="ECO:0007669"/>
    <property type="project" value="TreeGrafter"/>
</dbReference>
<accession>A0A8J5JR48</accession>
<organism evidence="6 7">
    <name type="scientific">Homarus americanus</name>
    <name type="common">American lobster</name>
    <dbReference type="NCBI Taxonomy" id="6706"/>
    <lineage>
        <taxon>Eukaryota</taxon>
        <taxon>Metazoa</taxon>
        <taxon>Ecdysozoa</taxon>
        <taxon>Arthropoda</taxon>
        <taxon>Crustacea</taxon>
        <taxon>Multicrustacea</taxon>
        <taxon>Malacostraca</taxon>
        <taxon>Eumalacostraca</taxon>
        <taxon>Eucarida</taxon>
        <taxon>Decapoda</taxon>
        <taxon>Pleocyemata</taxon>
        <taxon>Astacidea</taxon>
        <taxon>Nephropoidea</taxon>
        <taxon>Nephropidae</taxon>
        <taxon>Homarus</taxon>
    </lineage>
</organism>